<proteinExistence type="predicted"/>
<dbReference type="Gene3D" id="1.10.10.1100">
    <property type="entry name" value="BFD-like [2Fe-2S]-binding domain"/>
    <property type="match status" value="1"/>
</dbReference>
<dbReference type="OrthoDB" id="1495269at2"/>
<protein>
    <recommendedName>
        <fullName evidence="3">BFD-like [2Fe-2S] binding domain-containing protein</fullName>
    </recommendedName>
</protein>
<dbReference type="AlphaFoldDB" id="A0A521DT53"/>
<evidence type="ECO:0000313" key="1">
    <source>
        <dbReference type="EMBL" id="SMO74887.1"/>
    </source>
</evidence>
<sequence>MASARKVKKCVCHNRMFDEIKSYADEKELSSVEELREQNYCSNRCGLCIPYVKTVLKTGQTTFEPGKPY</sequence>
<organism evidence="1 2">
    <name type="scientific">Fodinibius sediminis</name>
    <dbReference type="NCBI Taxonomy" id="1214077"/>
    <lineage>
        <taxon>Bacteria</taxon>
        <taxon>Pseudomonadati</taxon>
        <taxon>Balneolota</taxon>
        <taxon>Balneolia</taxon>
        <taxon>Balneolales</taxon>
        <taxon>Balneolaceae</taxon>
        <taxon>Fodinibius</taxon>
    </lineage>
</organism>
<dbReference type="InterPro" id="IPR041854">
    <property type="entry name" value="BFD-like_2Fe2S-bd_dom_sf"/>
</dbReference>
<keyword evidence="2" id="KW-1185">Reference proteome</keyword>
<reference evidence="1 2" key="1">
    <citation type="submission" date="2017-05" db="EMBL/GenBank/DDBJ databases">
        <authorList>
            <person name="Varghese N."/>
            <person name="Submissions S."/>
        </authorList>
    </citation>
    <scope>NUCLEOTIDE SEQUENCE [LARGE SCALE GENOMIC DNA]</scope>
    <source>
        <strain evidence="1 2">DSM 21194</strain>
    </source>
</reference>
<dbReference type="EMBL" id="FXTH01000011">
    <property type="protein sequence ID" value="SMO74887.1"/>
    <property type="molecule type" value="Genomic_DNA"/>
</dbReference>
<evidence type="ECO:0008006" key="3">
    <source>
        <dbReference type="Google" id="ProtNLM"/>
    </source>
</evidence>
<evidence type="ECO:0000313" key="2">
    <source>
        <dbReference type="Proteomes" id="UP000317593"/>
    </source>
</evidence>
<dbReference type="RefSeq" id="WP_142715028.1">
    <property type="nucleotide sequence ID" value="NZ_FXTH01000011.1"/>
</dbReference>
<accession>A0A521DT53</accession>
<name>A0A521DT53_9BACT</name>
<dbReference type="Proteomes" id="UP000317593">
    <property type="component" value="Unassembled WGS sequence"/>
</dbReference>
<gene>
    <name evidence="1" type="ORF">SAMN06265218_111123</name>
</gene>